<evidence type="ECO:0000256" key="4">
    <source>
        <dbReference type="ARBA" id="ARBA00022840"/>
    </source>
</evidence>
<keyword evidence="4" id="KW-0067">ATP-binding</keyword>
<name>A0A7G6E1N0_THEFR</name>
<dbReference type="SMART" id="SM00983">
    <property type="entry name" value="TPK_B1_binding"/>
    <property type="match status" value="1"/>
</dbReference>
<proteinExistence type="predicted"/>
<evidence type="ECO:0000256" key="3">
    <source>
        <dbReference type="ARBA" id="ARBA00022777"/>
    </source>
</evidence>
<dbReference type="Pfam" id="PF04263">
    <property type="entry name" value="TPK_catalytic"/>
    <property type="match status" value="1"/>
</dbReference>
<dbReference type="AlphaFoldDB" id="A0A7G6E1N0"/>
<dbReference type="InterPro" id="IPR036759">
    <property type="entry name" value="TPK_catalytic_sf"/>
</dbReference>
<dbReference type="RefSeq" id="WP_034423845.1">
    <property type="nucleotide sequence ID" value="NZ_CP045798.1"/>
</dbReference>
<organism evidence="7 8">
    <name type="scientific">Thermanaerosceptrum fracticalcis</name>
    <dbReference type="NCBI Taxonomy" id="1712410"/>
    <lineage>
        <taxon>Bacteria</taxon>
        <taxon>Bacillati</taxon>
        <taxon>Bacillota</taxon>
        <taxon>Clostridia</taxon>
        <taxon>Eubacteriales</taxon>
        <taxon>Peptococcaceae</taxon>
        <taxon>Thermanaerosceptrum</taxon>
    </lineage>
</organism>
<evidence type="ECO:0000256" key="5">
    <source>
        <dbReference type="NCBIfam" id="TIGR01378"/>
    </source>
</evidence>
<dbReference type="GO" id="GO:0005524">
    <property type="term" value="F:ATP binding"/>
    <property type="evidence" value="ECO:0007669"/>
    <property type="project" value="UniProtKB-KW"/>
</dbReference>
<dbReference type="InterPro" id="IPR036371">
    <property type="entry name" value="TPK_B1-bd_sf"/>
</dbReference>
<dbReference type="GO" id="GO:0030975">
    <property type="term" value="F:thiamine binding"/>
    <property type="evidence" value="ECO:0007669"/>
    <property type="project" value="InterPro"/>
</dbReference>
<dbReference type="SUPFAM" id="SSF63999">
    <property type="entry name" value="Thiamin pyrophosphokinase, catalytic domain"/>
    <property type="match status" value="1"/>
</dbReference>
<evidence type="ECO:0000313" key="7">
    <source>
        <dbReference type="EMBL" id="QNB45984.1"/>
    </source>
</evidence>
<evidence type="ECO:0000256" key="2">
    <source>
        <dbReference type="ARBA" id="ARBA00022741"/>
    </source>
</evidence>
<dbReference type="InterPro" id="IPR053149">
    <property type="entry name" value="TPK"/>
</dbReference>
<dbReference type="PANTHER" id="PTHR41299">
    <property type="entry name" value="THIAMINE PYROPHOSPHOKINASE"/>
    <property type="match status" value="1"/>
</dbReference>
<keyword evidence="3 7" id="KW-0418">Kinase</keyword>
<evidence type="ECO:0000313" key="8">
    <source>
        <dbReference type="Proteomes" id="UP000515847"/>
    </source>
</evidence>
<evidence type="ECO:0000259" key="6">
    <source>
        <dbReference type="SMART" id="SM00983"/>
    </source>
</evidence>
<dbReference type="InterPro" id="IPR007371">
    <property type="entry name" value="TPK_catalytic"/>
</dbReference>
<dbReference type="EMBL" id="CP045798">
    <property type="protein sequence ID" value="QNB45984.1"/>
    <property type="molecule type" value="Genomic_DNA"/>
</dbReference>
<dbReference type="InterPro" id="IPR007373">
    <property type="entry name" value="Thiamin_PyroPKinase_B1-bd"/>
</dbReference>
<dbReference type="EC" id="2.7.6.2" evidence="5"/>
<evidence type="ECO:0000256" key="1">
    <source>
        <dbReference type="ARBA" id="ARBA00022679"/>
    </source>
</evidence>
<dbReference type="PANTHER" id="PTHR41299:SF1">
    <property type="entry name" value="THIAMINE PYROPHOSPHOKINASE"/>
    <property type="match status" value="1"/>
</dbReference>
<dbReference type="GO" id="GO:0009229">
    <property type="term" value="P:thiamine diphosphate biosynthetic process"/>
    <property type="evidence" value="ECO:0007669"/>
    <property type="project" value="InterPro"/>
</dbReference>
<dbReference type="Gene3D" id="3.40.50.10240">
    <property type="entry name" value="Thiamin pyrophosphokinase, catalytic domain"/>
    <property type="match status" value="1"/>
</dbReference>
<dbReference type="GO" id="GO:0006772">
    <property type="term" value="P:thiamine metabolic process"/>
    <property type="evidence" value="ECO:0007669"/>
    <property type="project" value="UniProtKB-UniRule"/>
</dbReference>
<protein>
    <recommendedName>
        <fullName evidence="5">Thiamine diphosphokinase</fullName>
        <ecNumber evidence="5">2.7.6.2</ecNumber>
    </recommendedName>
</protein>
<gene>
    <name evidence="7" type="ORF">BR63_06440</name>
</gene>
<dbReference type="CDD" id="cd07995">
    <property type="entry name" value="TPK"/>
    <property type="match status" value="1"/>
</dbReference>
<dbReference type="KEGG" id="tfr:BR63_06440"/>
<dbReference type="InterPro" id="IPR006282">
    <property type="entry name" value="Thi_PPkinase"/>
</dbReference>
<dbReference type="NCBIfam" id="TIGR01378">
    <property type="entry name" value="thi_PPkinase"/>
    <property type="match status" value="1"/>
</dbReference>
<dbReference type="GO" id="GO:0004788">
    <property type="term" value="F:thiamine diphosphokinase activity"/>
    <property type="evidence" value="ECO:0007669"/>
    <property type="project" value="UniProtKB-UniRule"/>
</dbReference>
<dbReference type="SUPFAM" id="SSF63862">
    <property type="entry name" value="Thiamin pyrophosphokinase, substrate-binding domain"/>
    <property type="match status" value="1"/>
</dbReference>
<sequence length="217" mass="23891">MSEKKCVIIAGGSLNDVEFHKEIVAEADFLICADGGARHAKRMGILPDLVVGDFDTLTELELEELRVAGVKTEQYPREKDFTDTHLALLKAMEMGYTQVDLLGCLGGRFDHAYANVILLALPQARHAKIRILDETQEIMLVSRSMVLEGERGSQVSLLPLSEVVKGIRTEGLLYQVPGGTFTMGVPNGISNVFAENRVSIEIGEGLLLIIRLREEKI</sequence>
<dbReference type="Proteomes" id="UP000515847">
    <property type="component" value="Chromosome"/>
</dbReference>
<reference evidence="7 8" key="1">
    <citation type="journal article" date="2019" name="Front. Microbiol.">
        <title>Thermoanaerosceptrum fracticalcis gen. nov. sp. nov., a Novel Fumarate-Fermenting Microorganism From a Deep Fractured Carbonate Aquifer of the US Great Basin.</title>
        <authorList>
            <person name="Hamilton-Brehm S.D."/>
            <person name="Stewart L.E."/>
            <person name="Zavarin M."/>
            <person name="Caldwell M."/>
            <person name="Lawson P.A."/>
            <person name="Onstott T.C."/>
            <person name="Grzymski J."/>
            <person name="Neveux I."/>
            <person name="Lollar B.S."/>
            <person name="Russell C.E."/>
            <person name="Moser D.P."/>
        </authorList>
    </citation>
    <scope>NUCLEOTIDE SEQUENCE [LARGE SCALE GENOMIC DNA]</scope>
    <source>
        <strain evidence="7 8">DRI-13</strain>
    </source>
</reference>
<keyword evidence="2" id="KW-0547">Nucleotide-binding</keyword>
<accession>A0A7G6E1N0</accession>
<keyword evidence="1 7" id="KW-0808">Transferase</keyword>
<dbReference type="Pfam" id="PF04265">
    <property type="entry name" value="TPK_B1_binding"/>
    <property type="match status" value="1"/>
</dbReference>
<dbReference type="OrthoDB" id="9804377at2"/>
<feature type="domain" description="Thiamin pyrophosphokinase thiamin-binding" evidence="6">
    <location>
        <begin position="149"/>
        <end position="208"/>
    </location>
</feature>
<keyword evidence="8" id="KW-1185">Reference proteome</keyword>
<dbReference type="GO" id="GO:0016301">
    <property type="term" value="F:kinase activity"/>
    <property type="evidence" value="ECO:0007669"/>
    <property type="project" value="UniProtKB-KW"/>
</dbReference>